<evidence type="ECO:0000313" key="5">
    <source>
        <dbReference type="EMBL" id="OJJ38517.1"/>
    </source>
</evidence>
<keyword evidence="2 3" id="KW-0040">ANK repeat</keyword>
<dbReference type="Pfam" id="PF12796">
    <property type="entry name" value="Ank_2"/>
    <property type="match status" value="3"/>
</dbReference>
<dbReference type="GeneID" id="63749562"/>
<dbReference type="EMBL" id="KV878210">
    <property type="protein sequence ID" value="OJJ38517.1"/>
    <property type="molecule type" value="Genomic_DNA"/>
</dbReference>
<dbReference type="Pfam" id="PF00023">
    <property type="entry name" value="Ank"/>
    <property type="match status" value="2"/>
</dbReference>
<feature type="compositionally biased region" description="Basic and acidic residues" evidence="4">
    <location>
        <begin position="940"/>
        <end position="953"/>
    </location>
</feature>
<dbReference type="PANTHER" id="PTHR24173">
    <property type="entry name" value="ANKYRIN REPEAT CONTAINING"/>
    <property type="match status" value="1"/>
</dbReference>
<feature type="region of interest" description="Disordered" evidence="4">
    <location>
        <begin position="879"/>
        <end position="915"/>
    </location>
</feature>
<feature type="compositionally biased region" description="Polar residues" evidence="4">
    <location>
        <begin position="254"/>
        <end position="270"/>
    </location>
</feature>
<feature type="region of interest" description="Disordered" evidence="4">
    <location>
        <begin position="358"/>
        <end position="377"/>
    </location>
</feature>
<feature type="compositionally biased region" description="Polar residues" evidence="4">
    <location>
        <begin position="289"/>
        <end position="323"/>
    </location>
</feature>
<feature type="region of interest" description="Disordered" evidence="4">
    <location>
        <begin position="974"/>
        <end position="1032"/>
    </location>
</feature>
<feature type="repeat" description="ANK" evidence="3">
    <location>
        <begin position="542"/>
        <end position="574"/>
    </location>
</feature>
<protein>
    <submittedName>
        <fullName evidence="5">Uncharacterized protein</fullName>
    </submittedName>
</protein>
<evidence type="ECO:0000256" key="2">
    <source>
        <dbReference type="ARBA" id="ARBA00023043"/>
    </source>
</evidence>
<feature type="repeat" description="ANK" evidence="3">
    <location>
        <begin position="708"/>
        <end position="740"/>
    </location>
</feature>
<dbReference type="InterPro" id="IPR036770">
    <property type="entry name" value="Ankyrin_rpt-contain_sf"/>
</dbReference>
<organism evidence="5 6">
    <name type="scientific">Aspergillus wentii DTO 134E9</name>
    <dbReference type="NCBI Taxonomy" id="1073089"/>
    <lineage>
        <taxon>Eukaryota</taxon>
        <taxon>Fungi</taxon>
        <taxon>Dikarya</taxon>
        <taxon>Ascomycota</taxon>
        <taxon>Pezizomycotina</taxon>
        <taxon>Eurotiomycetes</taxon>
        <taxon>Eurotiomycetidae</taxon>
        <taxon>Eurotiales</taxon>
        <taxon>Aspergillaceae</taxon>
        <taxon>Aspergillus</taxon>
        <taxon>Aspergillus subgen. Cremei</taxon>
    </lineage>
</organism>
<evidence type="ECO:0000256" key="4">
    <source>
        <dbReference type="SAM" id="MobiDB-lite"/>
    </source>
</evidence>
<evidence type="ECO:0000256" key="1">
    <source>
        <dbReference type="ARBA" id="ARBA00022737"/>
    </source>
</evidence>
<dbReference type="AlphaFoldDB" id="A0A1L9RUJ4"/>
<proteinExistence type="predicted"/>
<feature type="repeat" description="ANK" evidence="3">
    <location>
        <begin position="410"/>
        <end position="442"/>
    </location>
</feature>
<keyword evidence="1" id="KW-0677">Repeat</keyword>
<feature type="region of interest" description="Disordered" evidence="4">
    <location>
        <begin position="219"/>
        <end position="330"/>
    </location>
</feature>
<feature type="region of interest" description="Disordered" evidence="4">
    <location>
        <begin position="1065"/>
        <end position="1092"/>
    </location>
</feature>
<dbReference type="SMART" id="SM00248">
    <property type="entry name" value="ANK"/>
    <property type="match status" value="13"/>
</dbReference>
<dbReference type="Proteomes" id="UP000184383">
    <property type="component" value="Unassembled WGS sequence"/>
</dbReference>
<feature type="compositionally biased region" description="Polar residues" evidence="4">
    <location>
        <begin position="1065"/>
        <end position="1078"/>
    </location>
</feature>
<feature type="repeat" description="ANK" evidence="3">
    <location>
        <begin position="641"/>
        <end position="673"/>
    </location>
</feature>
<feature type="repeat" description="ANK" evidence="3">
    <location>
        <begin position="509"/>
        <end position="541"/>
    </location>
</feature>
<dbReference type="OrthoDB" id="194358at2759"/>
<feature type="compositionally biased region" description="Basic and acidic residues" evidence="4">
    <location>
        <begin position="998"/>
        <end position="1023"/>
    </location>
</feature>
<dbReference type="RefSeq" id="XP_040692193.1">
    <property type="nucleotide sequence ID" value="XM_040833714.1"/>
</dbReference>
<dbReference type="Gene3D" id="1.25.40.20">
    <property type="entry name" value="Ankyrin repeat-containing domain"/>
    <property type="match status" value="4"/>
</dbReference>
<dbReference type="VEuPathDB" id="FungiDB:ASPWEDRAFT_327865"/>
<keyword evidence="6" id="KW-1185">Reference proteome</keyword>
<dbReference type="PROSITE" id="PS50088">
    <property type="entry name" value="ANK_REPEAT"/>
    <property type="match status" value="11"/>
</dbReference>
<accession>A0A1L9RUJ4</accession>
<feature type="repeat" description="ANK" evidence="3">
    <location>
        <begin position="443"/>
        <end position="475"/>
    </location>
</feature>
<feature type="repeat" description="ANK" evidence="3">
    <location>
        <begin position="674"/>
        <end position="706"/>
    </location>
</feature>
<feature type="repeat" description="ANK" evidence="3">
    <location>
        <begin position="608"/>
        <end position="640"/>
    </location>
</feature>
<reference evidence="6" key="1">
    <citation type="journal article" date="2017" name="Genome Biol.">
        <title>Comparative genomics reveals high biological diversity and specific adaptations in the industrially and medically important fungal genus Aspergillus.</title>
        <authorList>
            <person name="de Vries R.P."/>
            <person name="Riley R."/>
            <person name="Wiebenga A."/>
            <person name="Aguilar-Osorio G."/>
            <person name="Amillis S."/>
            <person name="Uchima C.A."/>
            <person name="Anderluh G."/>
            <person name="Asadollahi M."/>
            <person name="Askin M."/>
            <person name="Barry K."/>
            <person name="Battaglia E."/>
            <person name="Bayram O."/>
            <person name="Benocci T."/>
            <person name="Braus-Stromeyer S.A."/>
            <person name="Caldana C."/>
            <person name="Canovas D."/>
            <person name="Cerqueira G.C."/>
            <person name="Chen F."/>
            <person name="Chen W."/>
            <person name="Choi C."/>
            <person name="Clum A."/>
            <person name="Dos Santos R.A."/>
            <person name="Damasio A.R."/>
            <person name="Diallinas G."/>
            <person name="Emri T."/>
            <person name="Fekete E."/>
            <person name="Flipphi M."/>
            <person name="Freyberg S."/>
            <person name="Gallo A."/>
            <person name="Gournas C."/>
            <person name="Habgood R."/>
            <person name="Hainaut M."/>
            <person name="Harispe M.L."/>
            <person name="Henrissat B."/>
            <person name="Hilden K.S."/>
            <person name="Hope R."/>
            <person name="Hossain A."/>
            <person name="Karabika E."/>
            <person name="Karaffa L."/>
            <person name="Karanyi Z."/>
            <person name="Krasevec N."/>
            <person name="Kuo A."/>
            <person name="Kusch H."/>
            <person name="LaButti K."/>
            <person name="Lagendijk E.L."/>
            <person name="Lapidus A."/>
            <person name="Levasseur A."/>
            <person name="Lindquist E."/>
            <person name="Lipzen A."/>
            <person name="Logrieco A.F."/>
            <person name="MacCabe A."/>
            <person name="Maekelae M.R."/>
            <person name="Malavazi I."/>
            <person name="Melin P."/>
            <person name="Meyer V."/>
            <person name="Mielnichuk N."/>
            <person name="Miskei M."/>
            <person name="Molnar A.P."/>
            <person name="Mule G."/>
            <person name="Ngan C.Y."/>
            <person name="Orejas M."/>
            <person name="Orosz E."/>
            <person name="Ouedraogo J.P."/>
            <person name="Overkamp K.M."/>
            <person name="Park H.-S."/>
            <person name="Perrone G."/>
            <person name="Piumi F."/>
            <person name="Punt P.J."/>
            <person name="Ram A.F."/>
            <person name="Ramon A."/>
            <person name="Rauscher S."/>
            <person name="Record E."/>
            <person name="Riano-Pachon D.M."/>
            <person name="Robert V."/>
            <person name="Roehrig J."/>
            <person name="Ruller R."/>
            <person name="Salamov A."/>
            <person name="Salih N.S."/>
            <person name="Samson R.A."/>
            <person name="Sandor E."/>
            <person name="Sanguinetti M."/>
            <person name="Schuetze T."/>
            <person name="Sepcic K."/>
            <person name="Shelest E."/>
            <person name="Sherlock G."/>
            <person name="Sophianopoulou V."/>
            <person name="Squina F.M."/>
            <person name="Sun H."/>
            <person name="Susca A."/>
            <person name="Todd R.B."/>
            <person name="Tsang A."/>
            <person name="Unkles S.E."/>
            <person name="van de Wiele N."/>
            <person name="van Rossen-Uffink D."/>
            <person name="Oliveira J.V."/>
            <person name="Vesth T.C."/>
            <person name="Visser J."/>
            <person name="Yu J.-H."/>
            <person name="Zhou M."/>
            <person name="Andersen M.R."/>
            <person name="Archer D.B."/>
            <person name="Baker S.E."/>
            <person name="Benoit I."/>
            <person name="Brakhage A.A."/>
            <person name="Braus G.H."/>
            <person name="Fischer R."/>
            <person name="Frisvad J.C."/>
            <person name="Goldman G.H."/>
            <person name="Houbraken J."/>
            <person name="Oakley B."/>
            <person name="Pocsi I."/>
            <person name="Scazzocchio C."/>
            <person name="Seiboth B."/>
            <person name="vanKuyk P.A."/>
            <person name="Wortman J."/>
            <person name="Dyer P.S."/>
            <person name="Grigoriev I.V."/>
        </authorList>
    </citation>
    <scope>NUCLEOTIDE SEQUENCE [LARGE SCALE GENOMIC DNA]</scope>
    <source>
        <strain evidence="6">DTO 134E9</strain>
    </source>
</reference>
<feature type="repeat" description="ANK" evidence="3">
    <location>
        <begin position="476"/>
        <end position="508"/>
    </location>
</feature>
<evidence type="ECO:0000313" key="6">
    <source>
        <dbReference type="Proteomes" id="UP000184383"/>
    </source>
</evidence>
<evidence type="ECO:0000256" key="3">
    <source>
        <dbReference type="PROSITE-ProRule" id="PRU00023"/>
    </source>
</evidence>
<dbReference type="SUPFAM" id="SSF48403">
    <property type="entry name" value="Ankyrin repeat"/>
    <property type="match status" value="2"/>
</dbReference>
<feature type="repeat" description="ANK" evidence="3">
    <location>
        <begin position="777"/>
        <end position="809"/>
    </location>
</feature>
<gene>
    <name evidence="5" type="ORF">ASPWEDRAFT_327865</name>
</gene>
<name>A0A1L9RUJ4_ASPWE</name>
<dbReference type="PRINTS" id="PR01415">
    <property type="entry name" value="ANKYRIN"/>
</dbReference>
<dbReference type="STRING" id="1073089.A0A1L9RUJ4"/>
<sequence length="1118" mass="121534">MDPISAFGLISGAVQIVQAISQTVAGLATLRGKFNNADLTIRSLIGELTTIKSAVTQLDDWAKYNARDSAEHNDYDEGLDVALEGCRAAMDVLSEEVSFLTQNTTGNGTSIGFRTKVKVVWNEEIMQGHQERLRAQVLALQLLLQACQCRTSSEQIELLRRVESRQIIQKVADDTATLRTRSNYAASHADSLGQNQPSVGDTVFDFDDTVVTSMAYRRALQHSRSKSEQQTPIGHDTRSRTTDEGYASGMVVTPNGSLSPGVSPIQQMGSISLPIRPYDPVSPEHSRSKSASYNTNPLQSGKGNVGRWQSDSTYYSRTPQSSGSKRERLRSVLRRLSTPIGAELKVIDTRDMAVSPIRDRESDTGASIDFTSPEGASAPQIVKTAQTGTPFDIEKLIESGHDVEARHIHSRRNALLVAAHCGNEHIVNLLVRNNARLNVVDGWGCTALHLAASRGHCGVLALLLLENLDLEARNSHGQTALWISAARGQRKTTRVLISNHAKVNARADNQMTALHAAAKRGDVEIVQLLILHGADLEAKDAAMKTALHYACEEGSLSVIELLLNNKASIEVPGNDRRTPLICAAATGKLLVVQLLLKRKASSRSSDDSAMTALHWAAFNGHTEIVDLLCQKKGSLAMANVAGRTALHLAVMNAQFAVVELLLRKKVSLRTRCQSGLDPLHYACMTDSLEIARLLLISGSDIEAQADGDQRRPVHIAAARGSMGLLSLLCDKGASLDARDAVGDRALCVACRHGHAAAVQKLLERGSPLYQRFGTALHEDSPLCLAAMGGHLAVVTLLLQHGASVLRRDEMGWQPFRYAAYYGHPEVLRLLLSVSPELVEDGPDFSLTADSIGFALHVHISEERKKAVSNLLNQAYRQRARTEPQNLPPSLFNGASMSTPLPRPLQGSPFEYVSDQGPASKVIPQELPSTLEHGLPSSRSHTPEQMHGDPRNPHVDPNSLGNVQPIMSMNEQVLSWDNGPTETTSVAQPQALPASASRLLDRTNDPPEEIGPERRPETTDDPRSHLSFKPPDPNHGFQYPAISMPQHNVASSSTRENFATIMSPEFESTQYGHTPSRSTFVFDPLDEEPGLSDSESITTVYTALEESATHDNVHELAAS</sequence>
<dbReference type="PROSITE" id="PS50297">
    <property type="entry name" value="ANK_REP_REGION"/>
    <property type="match status" value="7"/>
</dbReference>
<dbReference type="PANTHER" id="PTHR24173:SF74">
    <property type="entry name" value="ANKYRIN REPEAT DOMAIN-CONTAINING PROTEIN 16"/>
    <property type="match status" value="1"/>
</dbReference>
<dbReference type="Pfam" id="PF13637">
    <property type="entry name" value="Ank_4"/>
    <property type="match status" value="1"/>
</dbReference>
<feature type="region of interest" description="Disordered" evidence="4">
    <location>
        <begin position="929"/>
        <end position="962"/>
    </location>
</feature>
<dbReference type="InterPro" id="IPR002110">
    <property type="entry name" value="Ankyrin_rpt"/>
</dbReference>
<feature type="repeat" description="ANK" evidence="3">
    <location>
        <begin position="575"/>
        <end position="607"/>
    </location>
</feature>
<feature type="compositionally biased region" description="Polar residues" evidence="4">
    <location>
        <begin position="974"/>
        <end position="987"/>
    </location>
</feature>